<evidence type="ECO:0000313" key="5">
    <source>
        <dbReference type="EMBL" id="MFC4337678.1"/>
    </source>
</evidence>
<dbReference type="CDD" id="cd06170">
    <property type="entry name" value="LuxR_C_like"/>
    <property type="match status" value="1"/>
</dbReference>
<sequence length="100" mass="10988">MERGGEDPEAETGFSKDRTLRRVRDAALRIEALTARQREVLHLIAAGESNAQIARGLEIAQATVENHIKEVKARLREGSRPMLAVIGYLDLTEAVPGPDD</sequence>
<accession>A0ABV8U3J0</accession>
<dbReference type="InterPro" id="IPR016032">
    <property type="entry name" value="Sig_transdc_resp-reg_C-effctor"/>
</dbReference>
<keyword evidence="6" id="KW-1185">Reference proteome</keyword>
<feature type="domain" description="HTH luxR-type" evidence="4">
    <location>
        <begin position="26"/>
        <end position="91"/>
    </location>
</feature>
<evidence type="ECO:0000313" key="6">
    <source>
        <dbReference type="Proteomes" id="UP001595823"/>
    </source>
</evidence>
<proteinExistence type="predicted"/>
<comment type="caution">
    <text evidence="5">The sequence shown here is derived from an EMBL/GenBank/DDBJ whole genome shotgun (WGS) entry which is preliminary data.</text>
</comment>
<evidence type="ECO:0000256" key="1">
    <source>
        <dbReference type="ARBA" id="ARBA00023015"/>
    </source>
</evidence>
<dbReference type="SMART" id="SM00421">
    <property type="entry name" value="HTH_LUXR"/>
    <property type="match status" value="1"/>
</dbReference>
<dbReference type="PROSITE" id="PS50043">
    <property type="entry name" value="HTH_LUXR_2"/>
    <property type="match status" value="1"/>
</dbReference>
<gene>
    <name evidence="5" type="ORF">ACFPET_21015</name>
</gene>
<dbReference type="RefSeq" id="WP_380624907.1">
    <property type="nucleotide sequence ID" value="NZ_JBHSDK010000058.1"/>
</dbReference>
<dbReference type="InterPro" id="IPR000792">
    <property type="entry name" value="Tscrpt_reg_LuxR_C"/>
</dbReference>
<dbReference type="Proteomes" id="UP001595823">
    <property type="component" value="Unassembled WGS sequence"/>
</dbReference>
<keyword evidence="3" id="KW-0804">Transcription</keyword>
<keyword evidence="1" id="KW-0805">Transcription regulation</keyword>
<dbReference type="PANTHER" id="PTHR44688">
    <property type="entry name" value="DNA-BINDING TRANSCRIPTIONAL ACTIVATOR DEVR_DOSR"/>
    <property type="match status" value="1"/>
</dbReference>
<evidence type="ECO:0000256" key="2">
    <source>
        <dbReference type="ARBA" id="ARBA00023125"/>
    </source>
</evidence>
<dbReference type="SUPFAM" id="SSF46894">
    <property type="entry name" value="C-terminal effector domain of the bipartite response regulators"/>
    <property type="match status" value="1"/>
</dbReference>
<keyword evidence="2" id="KW-0238">DNA-binding</keyword>
<evidence type="ECO:0000259" key="4">
    <source>
        <dbReference type="PROSITE" id="PS50043"/>
    </source>
</evidence>
<dbReference type="PANTHER" id="PTHR44688:SF16">
    <property type="entry name" value="DNA-BINDING TRANSCRIPTIONAL ACTIVATOR DEVR_DOSR"/>
    <property type="match status" value="1"/>
</dbReference>
<dbReference type="Pfam" id="PF00196">
    <property type="entry name" value="GerE"/>
    <property type="match status" value="1"/>
</dbReference>
<dbReference type="EMBL" id="JBHSDK010000058">
    <property type="protein sequence ID" value="MFC4337678.1"/>
    <property type="molecule type" value="Genomic_DNA"/>
</dbReference>
<evidence type="ECO:0000256" key="3">
    <source>
        <dbReference type="ARBA" id="ARBA00023163"/>
    </source>
</evidence>
<protein>
    <submittedName>
        <fullName evidence="5">LuxR C-terminal-related transcriptional regulator</fullName>
    </submittedName>
</protein>
<dbReference type="InterPro" id="IPR036388">
    <property type="entry name" value="WH-like_DNA-bd_sf"/>
</dbReference>
<organism evidence="5 6">
    <name type="scientific">Salininema proteolyticum</name>
    <dbReference type="NCBI Taxonomy" id="1607685"/>
    <lineage>
        <taxon>Bacteria</taxon>
        <taxon>Bacillati</taxon>
        <taxon>Actinomycetota</taxon>
        <taxon>Actinomycetes</taxon>
        <taxon>Glycomycetales</taxon>
        <taxon>Glycomycetaceae</taxon>
        <taxon>Salininema</taxon>
    </lineage>
</organism>
<dbReference type="Gene3D" id="1.10.10.10">
    <property type="entry name" value="Winged helix-like DNA-binding domain superfamily/Winged helix DNA-binding domain"/>
    <property type="match status" value="1"/>
</dbReference>
<name>A0ABV8U3J0_9ACTN</name>
<dbReference type="PRINTS" id="PR00038">
    <property type="entry name" value="HTHLUXR"/>
</dbReference>
<reference evidence="6" key="1">
    <citation type="journal article" date="2019" name="Int. J. Syst. Evol. Microbiol.">
        <title>The Global Catalogue of Microorganisms (GCM) 10K type strain sequencing project: providing services to taxonomists for standard genome sequencing and annotation.</title>
        <authorList>
            <consortium name="The Broad Institute Genomics Platform"/>
            <consortium name="The Broad Institute Genome Sequencing Center for Infectious Disease"/>
            <person name="Wu L."/>
            <person name="Ma J."/>
        </authorList>
    </citation>
    <scope>NUCLEOTIDE SEQUENCE [LARGE SCALE GENOMIC DNA]</scope>
    <source>
        <strain evidence="6">IBRC-M 10908</strain>
    </source>
</reference>